<organism evidence="1 2">
    <name type="scientific">Chryseobacterium caseinilyticum</name>
    <dbReference type="NCBI Taxonomy" id="2771428"/>
    <lineage>
        <taxon>Bacteria</taxon>
        <taxon>Pseudomonadati</taxon>
        <taxon>Bacteroidota</taxon>
        <taxon>Flavobacteriia</taxon>
        <taxon>Flavobacteriales</taxon>
        <taxon>Weeksellaceae</taxon>
        <taxon>Chryseobacterium group</taxon>
        <taxon>Chryseobacterium</taxon>
    </lineage>
</organism>
<evidence type="ECO:0000313" key="1">
    <source>
        <dbReference type="EMBL" id="MBD8084397.1"/>
    </source>
</evidence>
<dbReference type="EMBL" id="JACYFS010000009">
    <property type="protein sequence ID" value="MBD8084397.1"/>
    <property type="molecule type" value="Genomic_DNA"/>
</dbReference>
<comment type="caution">
    <text evidence="1">The sequence shown here is derived from an EMBL/GenBank/DDBJ whole genome shotgun (WGS) entry which is preliminary data.</text>
</comment>
<dbReference type="Proteomes" id="UP000637299">
    <property type="component" value="Unassembled WGS sequence"/>
</dbReference>
<reference evidence="1 2" key="1">
    <citation type="submission" date="2020-09" db="EMBL/GenBank/DDBJ databases">
        <title>Genome seq and assembly of Chryseobacterium sp.</title>
        <authorList>
            <person name="Chhetri G."/>
        </authorList>
    </citation>
    <scope>NUCLEOTIDE SEQUENCE [LARGE SCALE GENOMIC DNA]</scope>
    <source>
        <strain evidence="1 2">GCR10</strain>
    </source>
</reference>
<sequence>MTDILHKEQNYIKRLNSNFIGQKIAEIFYEEINYESDIEYWNYSDNIHSVDMNVIFKFENGKLLQIKWDNEFYCYGIGFEEIRTLIKRKGFKTVNVSQNSNWNSLIGKTITSVDIYWDKKESQEYQEMLELVIPNVKKKQIKLPLSWKLNFQNEFLFISAFEIKDNGNNYYWADNLTIFFKDDDFKKYRLNQRFSR</sequence>
<protein>
    <submittedName>
        <fullName evidence="1">Uncharacterized protein</fullName>
    </submittedName>
</protein>
<keyword evidence="2" id="KW-1185">Reference proteome</keyword>
<dbReference type="RefSeq" id="WP_191738169.1">
    <property type="nucleotide sequence ID" value="NZ_JACYFS010000009.1"/>
</dbReference>
<gene>
    <name evidence="1" type="ORF">IC610_18480</name>
</gene>
<proteinExistence type="predicted"/>
<name>A0ABR8ZGL5_9FLAO</name>
<accession>A0ABR8ZGL5</accession>
<evidence type="ECO:0000313" key="2">
    <source>
        <dbReference type="Proteomes" id="UP000637299"/>
    </source>
</evidence>